<feature type="transmembrane region" description="Helical" evidence="5">
    <location>
        <begin position="12"/>
        <end position="31"/>
    </location>
</feature>
<evidence type="ECO:0000256" key="1">
    <source>
        <dbReference type="ARBA" id="ARBA00004370"/>
    </source>
</evidence>
<evidence type="ECO:0000256" key="4">
    <source>
        <dbReference type="ARBA" id="ARBA00023136"/>
    </source>
</evidence>
<evidence type="ECO:0000256" key="5">
    <source>
        <dbReference type="RuleBase" id="RU369025"/>
    </source>
</evidence>
<evidence type="ECO:0000256" key="2">
    <source>
        <dbReference type="ARBA" id="ARBA00022692"/>
    </source>
</evidence>
<keyword evidence="5" id="KW-1003">Cell membrane</keyword>
<evidence type="ECO:0000259" key="6">
    <source>
        <dbReference type="Pfam" id="PF00924"/>
    </source>
</evidence>
<name>A0A371XEH4_9HYPH</name>
<dbReference type="Gene3D" id="2.30.30.60">
    <property type="match status" value="1"/>
</dbReference>
<keyword evidence="5" id="KW-0407">Ion channel</keyword>
<dbReference type="InterPro" id="IPR023408">
    <property type="entry name" value="MscS_beta-dom_sf"/>
</dbReference>
<dbReference type="Gene3D" id="1.10.287.1260">
    <property type="match status" value="1"/>
</dbReference>
<dbReference type="AlphaFoldDB" id="A0A371XEH4"/>
<keyword evidence="5" id="KW-0406">Ion transport</keyword>
<dbReference type="InterPro" id="IPR010920">
    <property type="entry name" value="LSM_dom_sf"/>
</dbReference>
<comment type="function">
    <text evidence="5">Mechanosensitive channel that participates in the regulation of osmotic pressure changes within the cell, opening in response to stretch forces in the membrane lipid bilayer, without the need for other proteins. Contributes to normal resistance to hypoosmotic shock. Forms an ion channel of 1.0 nanosiemens conductance with a slight preference for anions.</text>
</comment>
<dbReference type="PANTHER" id="PTHR30221:SF1">
    <property type="entry name" value="SMALL-CONDUCTANCE MECHANOSENSITIVE CHANNEL"/>
    <property type="match status" value="1"/>
</dbReference>
<keyword evidence="2 5" id="KW-0812">Transmembrane</keyword>
<evidence type="ECO:0000313" key="7">
    <source>
        <dbReference type="EMBL" id="RFC67593.1"/>
    </source>
</evidence>
<proteinExistence type="inferred from homology"/>
<dbReference type="InterPro" id="IPR045275">
    <property type="entry name" value="MscS_archaea/bacteria_type"/>
</dbReference>
<dbReference type="EMBL" id="QURN01000007">
    <property type="protein sequence ID" value="RFC67593.1"/>
    <property type="molecule type" value="Genomic_DNA"/>
</dbReference>
<organism evidence="7 8">
    <name type="scientific">Mesorhizobium denitrificans</name>
    <dbReference type="NCBI Taxonomy" id="2294114"/>
    <lineage>
        <taxon>Bacteria</taxon>
        <taxon>Pseudomonadati</taxon>
        <taxon>Pseudomonadota</taxon>
        <taxon>Alphaproteobacteria</taxon>
        <taxon>Hyphomicrobiales</taxon>
        <taxon>Phyllobacteriaceae</taxon>
        <taxon>Mesorhizobium</taxon>
    </lineage>
</organism>
<evidence type="ECO:0000313" key="8">
    <source>
        <dbReference type="Proteomes" id="UP000262379"/>
    </source>
</evidence>
<dbReference type="InterPro" id="IPR006685">
    <property type="entry name" value="MscS_channel_2nd"/>
</dbReference>
<feature type="domain" description="Mechanosensitive ion channel MscS" evidence="6">
    <location>
        <begin position="103"/>
        <end position="170"/>
    </location>
</feature>
<sequence length="191" mass="20708">MEHALDPNQPIGALVYAMLFLACGLVLSWLMRRALRTALNHDRTDRIDQISLSFLSHLAVLLIWIFLATVYAHLIPALNKLGTTLLAGVSLISIIVGFAAQTTLSNLVAGISLVLYKPFRRGDRIQILAPNTNQFDVGVVENISLGYTSLRTDDGREIIVANATMAQQTMIKIGASIQPSAIENTDAGKPA</sequence>
<comment type="caution">
    <text evidence="7">The sequence shown here is derived from an EMBL/GenBank/DDBJ whole genome shotgun (WGS) entry which is preliminary data.</text>
</comment>
<feature type="transmembrane region" description="Helical" evidence="5">
    <location>
        <begin position="86"/>
        <end position="116"/>
    </location>
</feature>
<dbReference type="GO" id="GO:0005886">
    <property type="term" value="C:plasma membrane"/>
    <property type="evidence" value="ECO:0007669"/>
    <property type="project" value="UniProtKB-SubCell"/>
</dbReference>
<keyword evidence="5" id="KW-0997">Cell inner membrane</keyword>
<comment type="similarity">
    <text evidence="5">Belongs to the MscS (TC 1.A.23) family.</text>
</comment>
<comment type="subcellular location">
    <subcellularLocation>
        <location evidence="5">Cell inner membrane</location>
        <topology evidence="5">Multi-pass membrane protein</topology>
    </subcellularLocation>
    <subcellularLocation>
        <location evidence="1">Membrane</location>
    </subcellularLocation>
</comment>
<dbReference type="Proteomes" id="UP000262379">
    <property type="component" value="Unassembled WGS sequence"/>
</dbReference>
<comment type="caution">
    <text evidence="5">Lacks conserved residue(s) required for the propagation of feature annotation.</text>
</comment>
<keyword evidence="3 5" id="KW-1133">Transmembrane helix</keyword>
<gene>
    <name evidence="7" type="ORF">DY251_11495</name>
</gene>
<dbReference type="GO" id="GO:0008381">
    <property type="term" value="F:mechanosensitive monoatomic ion channel activity"/>
    <property type="evidence" value="ECO:0007669"/>
    <property type="project" value="InterPro"/>
</dbReference>
<accession>A0A371XEH4</accession>
<keyword evidence="8" id="KW-1185">Reference proteome</keyword>
<dbReference type="Pfam" id="PF00924">
    <property type="entry name" value="MS_channel_2nd"/>
    <property type="match status" value="1"/>
</dbReference>
<comment type="subunit">
    <text evidence="5">Homoheptamer.</text>
</comment>
<keyword evidence="5" id="KW-0813">Transport</keyword>
<keyword evidence="4 5" id="KW-0472">Membrane</keyword>
<protein>
    <recommendedName>
        <fullName evidence="5">Small-conductance mechanosensitive channel</fullName>
    </recommendedName>
</protein>
<feature type="transmembrane region" description="Helical" evidence="5">
    <location>
        <begin position="52"/>
        <end position="74"/>
    </location>
</feature>
<evidence type="ECO:0000256" key="3">
    <source>
        <dbReference type="ARBA" id="ARBA00022989"/>
    </source>
</evidence>
<reference evidence="8" key="1">
    <citation type="submission" date="2018-08" db="EMBL/GenBank/DDBJ databases">
        <authorList>
            <person name="Im W.T."/>
        </authorList>
    </citation>
    <scope>NUCLEOTIDE SEQUENCE [LARGE SCALE GENOMIC DNA]</scope>
    <source>
        <strain evidence="8">LA-28</strain>
    </source>
</reference>
<dbReference type="SUPFAM" id="SSF50182">
    <property type="entry name" value="Sm-like ribonucleoproteins"/>
    <property type="match status" value="1"/>
</dbReference>
<dbReference type="PANTHER" id="PTHR30221">
    <property type="entry name" value="SMALL-CONDUCTANCE MECHANOSENSITIVE CHANNEL"/>
    <property type="match status" value="1"/>
</dbReference>